<dbReference type="Proteomes" id="UP000472372">
    <property type="component" value="Chromosome 12"/>
</dbReference>
<gene>
    <name evidence="1" type="ORF">PTTW11_11226</name>
</gene>
<evidence type="ECO:0000313" key="1">
    <source>
        <dbReference type="EMBL" id="CAE7219828.1"/>
    </source>
</evidence>
<evidence type="ECO:0000313" key="2">
    <source>
        <dbReference type="Proteomes" id="UP000472372"/>
    </source>
</evidence>
<accession>A0A6S6WHV1</accession>
<proteinExistence type="predicted"/>
<name>A0A6S6WHV1_9PLEO</name>
<protein>
    <submittedName>
        <fullName evidence="1">Uncharacterized protein</fullName>
    </submittedName>
</protein>
<dbReference type="AlphaFoldDB" id="A0A6S6WHV1"/>
<reference evidence="1" key="1">
    <citation type="submission" date="2021-02" db="EMBL/GenBank/DDBJ databases">
        <authorList>
            <person name="Syme A R."/>
            <person name="Syme A R."/>
            <person name="Moolhuijzen P."/>
        </authorList>
    </citation>
    <scope>NUCLEOTIDE SEQUENCE</scope>
    <source>
        <strain evidence="1">W1-1</strain>
    </source>
</reference>
<sequence>MLHKDAWRAWRGNTPYPRQYRKPTIVVFYDMAPIIVSSWPSSPDVARLVQDRLSRVQQQFPACSPNTLSDLRTVVNELSTISKTCDRVLNDIETREEETDVVTAFKDVEDALDWAKFLQYVHNEQSGSEHEFLFRAYRNMTGKAGSFEPAVRNVIFNERLRKGHTVHSFVEAIAKHLGKTQVQKETGVKQETMFTSMSPILEWALHTTKNKWSDNNADERASLVVFDMKRLREIQDVALFRVSDVIRFLESQNQLHLISSQLRDWTRNCDEYVTMGKEVKDAIVRIISWSELRYMPIINSEFIRAYTLGRYCKWRDERNYGVYSAEEVGAFIVRSAKVLAGEETVGSGIARKMMQLIVKPEVSFWGINTAAGVKEIMDRCEDIFQGDMVESMSQANLL</sequence>
<organism evidence="1 2">
    <name type="scientific">Pyrenophora teres f. teres</name>
    <dbReference type="NCBI Taxonomy" id="97479"/>
    <lineage>
        <taxon>Eukaryota</taxon>
        <taxon>Fungi</taxon>
        <taxon>Dikarya</taxon>
        <taxon>Ascomycota</taxon>
        <taxon>Pezizomycotina</taxon>
        <taxon>Dothideomycetes</taxon>
        <taxon>Pleosporomycetidae</taxon>
        <taxon>Pleosporales</taxon>
        <taxon>Pleosporineae</taxon>
        <taxon>Pleosporaceae</taxon>
        <taxon>Pyrenophora</taxon>
    </lineage>
</organism>
<dbReference type="EMBL" id="HG992988">
    <property type="protein sequence ID" value="CAE7219828.1"/>
    <property type="molecule type" value="Genomic_DNA"/>
</dbReference>